<dbReference type="PROSITE" id="PS52004">
    <property type="entry name" value="KS3_2"/>
    <property type="match status" value="1"/>
</dbReference>
<dbReference type="InterPro" id="IPR049900">
    <property type="entry name" value="PKS_mFAS_DH"/>
</dbReference>
<evidence type="ECO:0000259" key="11">
    <source>
        <dbReference type="PROSITE" id="PS52019"/>
    </source>
</evidence>
<keyword evidence="13" id="KW-1185">Reference proteome</keyword>
<dbReference type="InterPro" id="IPR050091">
    <property type="entry name" value="PKS_NRPS_Biosynth_Enz"/>
</dbReference>
<dbReference type="EMBL" id="PQXO01000333">
    <property type="protein sequence ID" value="TGO86108.1"/>
    <property type="molecule type" value="Genomic_DNA"/>
</dbReference>
<feature type="domain" description="PKS/mFAS DH" evidence="11">
    <location>
        <begin position="915"/>
        <end position="1218"/>
    </location>
</feature>
<dbReference type="SMART" id="SM00827">
    <property type="entry name" value="PKS_AT"/>
    <property type="match status" value="1"/>
</dbReference>
<comment type="caution">
    <text evidence="12">The sequence shown here is derived from an EMBL/GenBank/DDBJ whole genome shotgun (WGS) entry which is preliminary data.</text>
</comment>
<dbReference type="Pfam" id="PF00109">
    <property type="entry name" value="ketoacyl-synt"/>
    <property type="match status" value="1"/>
</dbReference>
<dbReference type="GO" id="GO:0006633">
    <property type="term" value="P:fatty acid biosynthetic process"/>
    <property type="evidence" value="ECO:0007669"/>
    <property type="project" value="InterPro"/>
</dbReference>
<dbReference type="PANTHER" id="PTHR43775">
    <property type="entry name" value="FATTY ACID SYNTHASE"/>
    <property type="match status" value="1"/>
</dbReference>
<dbReference type="InterPro" id="IPR049551">
    <property type="entry name" value="PKS_DH_C"/>
</dbReference>
<dbReference type="InterPro" id="IPR018201">
    <property type="entry name" value="Ketoacyl_synth_AS"/>
</dbReference>
<dbReference type="Gene3D" id="3.10.129.110">
    <property type="entry name" value="Polyketide synthase dehydratase"/>
    <property type="match status" value="1"/>
</dbReference>
<dbReference type="PROSITE" id="PS50075">
    <property type="entry name" value="CARRIER"/>
    <property type="match status" value="1"/>
</dbReference>
<keyword evidence="3" id="KW-0808">Transferase</keyword>
<evidence type="ECO:0000259" key="9">
    <source>
        <dbReference type="PROSITE" id="PS50075"/>
    </source>
</evidence>
<dbReference type="InterPro" id="IPR056501">
    <property type="entry name" value="NAD-bd_HRPKS_sdrA"/>
</dbReference>
<dbReference type="Pfam" id="PF02801">
    <property type="entry name" value="Ketoacyl-synt_C"/>
    <property type="match status" value="1"/>
</dbReference>
<keyword evidence="7" id="KW-0012">Acyltransferase</keyword>
<dbReference type="GO" id="GO:0044550">
    <property type="term" value="P:secondary metabolite biosynthetic process"/>
    <property type="evidence" value="ECO:0007669"/>
    <property type="project" value="TreeGrafter"/>
</dbReference>
<dbReference type="Gene3D" id="3.30.70.3290">
    <property type="match status" value="1"/>
</dbReference>
<proteinExistence type="predicted"/>
<feature type="active site" description="Proton acceptor; for dehydratase activity" evidence="8">
    <location>
        <position position="947"/>
    </location>
</feature>
<evidence type="ECO:0000256" key="5">
    <source>
        <dbReference type="ARBA" id="ARBA00023002"/>
    </source>
</evidence>
<dbReference type="Pfam" id="PF08659">
    <property type="entry name" value="KR"/>
    <property type="match status" value="1"/>
</dbReference>
<evidence type="ECO:0000256" key="4">
    <source>
        <dbReference type="ARBA" id="ARBA00022857"/>
    </source>
</evidence>
<dbReference type="SUPFAM" id="SSF52151">
    <property type="entry name" value="FabD/lysophospholipase-like"/>
    <property type="match status" value="1"/>
</dbReference>
<dbReference type="Pfam" id="PF08240">
    <property type="entry name" value="ADH_N"/>
    <property type="match status" value="1"/>
</dbReference>
<dbReference type="InterPro" id="IPR020843">
    <property type="entry name" value="ER"/>
</dbReference>
<accession>A0A4Z1KKK8</accession>
<keyword evidence="4" id="KW-0521">NADP</keyword>
<dbReference type="SMART" id="SM00825">
    <property type="entry name" value="PKS_KS"/>
    <property type="match status" value="1"/>
</dbReference>
<dbReference type="Proteomes" id="UP000297280">
    <property type="component" value="Unassembled WGS sequence"/>
</dbReference>
<evidence type="ECO:0000256" key="7">
    <source>
        <dbReference type="ARBA" id="ARBA00023315"/>
    </source>
</evidence>
<dbReference type="Pfam" id="PF21089">
    <property type="entry name" value="PKS_DH_N"/>
    <property type="match status" value="1"/>
</dbReference>
<feature type="domain" description="Ketosynthase family 3 (KS3)" evidence="10">
    <location>
        <begin position="8"/>
        <end position="431"/>
    </location>
</feature>
<dbReference type="InterPro" id="IPR042104">
    <property type="entry name" value="PKS_dehydratase_sf"/>
</dbReference>
<dbReference type="SUPFAM" id="SSF51735">
    <property type="entry name" value="NAD(P)-binding Rossmann-fold domains"/>
    <property type="match status" value="2"/>
</dbReference>
<evidence type="ECO:0000256" key="2">
    <source>
        <dbReference type="ARBA" id="ARBA00022553"/>
    </source>
</evidence>
<sequence length="2341" mass="256117">MAPLKAPTDPIALVGMSCRLPGGASDTSKLWDLLVNGRSGLSEIPKSRFNIDAFYHPESNKTGTINAKGGYFLEHDVRLFDNAFFGINNLEAKYMDPQQRQLLEVVYECFESAGITLEDVSGANIGCYVANFTTDFVNVQAKDPDLYHRYSATGFGPTILANRISHAFNLKGPSLVLDTACSSSLYALHVACAALNVGECDSAIVAGANLVQSPEAYIAMTKAGVLSSTSVSHTFDSSADGYGRGEGIAALYLKRLDHLNASDPVRSIIRGTAVNSNGYTPGITMPGVDGQEAVIRKAYAMAGLPLHDTTYIESHGTGTSIGDPIEVEAISRCFSSKSGHQPLLIGSVKPNLGHGEAVSGITSIIKATLALERQTIPPTIGVRSLNPQLKLKERNIRVAMTSESWPATATERISVNSFGYGGANAHAIIDSARMHVPPHNQRNHKDVEDIHATMILPFSAHNTDSLTRNATAIASSRVLSKDLQKLAYTLASHRSSLQVRGYVLAHKEGIESNISTTPLKFQPSSVSSSPIAFVLTGQGAQSARMGANLLDRFPVFTQTIDYLDVYLKSLDQAPIWSLREIILESEEYSTINQASRSQPICTALQIGLVTLLKDWNIEPTAVIGHSSGEICAAYAAGFITMEEAMAIAYYRGLVVSKMSTRGAMMVVGLDHERVVKHIAMNHLYESLRVACINSPESTTVSGDADAIDILLSALEVRKIFVRKLKTDGKAYHSHLMQEIGQFYEDLLLPILSRRDKSKLDELRPDVKMFSSVVSDLVQENVVRTPAYWRKNLESPVLFSGAMKSLLSSGSYHMIEVGPHPALAQPVRDVQLRANTMQSTYFSTLSRGAHDQISMLNLVGSLYLQGHNLPFSKINAIQNGLQVIQDLPTYSWAHKNILWNESRISSEYRTQKYKRHDLLGSKVPGTPGRAFWWRNTLKLQEVPWIQDHKLGQTIVFPAAAYLAMAIEGLLQAHDHLIESKVTLKQVHLLNLLVLEAEGDGVELTMQLEPARLSSATTSEIWWRFEICSRVANVVTVHANGLIATHGPDNLYIESSFSSADSIMEEQSTKTWYKKLAKEGLCFGPEFHSLVEIKTDRSKRYPGVLAQTKYRRGSDLGAYIESDYVIHPVTIDAMLQAAIVGSAAGVVHDFRGKIPVMVSEFNVFISKIPNAAEICNIKTSCRKVGIESVLLSGELQSPDGKLLARMEDIRAIPYKEHKLRDPTERNPYLQILWKPNVSTLTSENSHVFASYLEQFSSFLPSQFQGSDMAYLTGAVDLITHSNGRAKILELSDGNNDQLEQSMIAAGIGGKHQRFDSYMSAVITPDGSITCDAKNLKPEHLFDVIVVSSKSSTAYVLDHFDALKPYFAPNTFFVFTTRLNHSKTTITIARPESRLFDGKVAPDGSKFILVFPNATLPYSPLNHAIINELSRFLKTPIQLLGLEEVSHDTLPPNSMVVCTLELESPLLNNMTSNQLEHLKIISENAAFILWLTGGSLYTASDPNYAIVLGLSRSLMLERPSLQMPVYDIDLATPPIISAQNVVSVIKEVLGSETVPDTEYRQHEGVIYHSRVIPDASLNISFRRAQDEEVTLIPLQEAGFCRLAMKNVRNINTLRFQQLEEEELLPRGYVQVQVRAMGINARDYDALTEKVDVQNGTCSLEFSGIITATNSQVTTFLPGDRVVVLAPNHGGTHEQVPEWACCRLKDDEDFTNMATVPVAFSTALFALEERAKLETGQSILIHSATDSVGLAAIQIARLKGAEIYATVDTDAKKAFLVNKLHLPSSQVFFQSPSNTMLTDILCATSGKGVDVVMNCLAGDLLQASWKAVADFGTFIELEKRDIADGGLLDMCMFNSGVTFTVLDLNDIFWSEKETRRQTIHKLLHRSIELLREERIRPVSPLTVFPASQIVEAFRYFSSNDRIGKVALTLSPFAVIPVVPLKYHTRFDAQKAYILVGCLGGLGRSLSQWMLKRGAKNFIFIGRSGTSKAAARNTVADLRAAGADVEVVQGDVVNYADVVRGVLAAKQPIGGVVQAAMSIHVALFNETTTENWHSGISQKVQGTMNLYRALSSTRNTTQLDFFLMLSSVTGSVGVATESNYCAAGAFQDAFGAHLRSIGLPGISLGLGMVSEVGFLHERPDTEAVLLRKGLHPLTEDEFLQVVDGALNSLKTTDESEDTAWGKKHHMGGHILTGLELQGFQKHRDMGFVRGVVVLEDPRLTYMARAFAASAPANSSADTVDAGGFPEAVAAALAMNDNDALPSAGLTDAIANVVISRISTLLLVPATQLQATTLLSDFGMESMLAAEFRSDMFRAFRVDVPFAILMTQGTQIQSIAELVGQSLLEQR</sequence>
<organism evidence="12 13">
    <name type="scientific">Botrytis porri</name>
    <dbReference type="NCBI Taxonomy" id="87229"/>
    <lineage>
        <taxon>Eukaryota</taxon>
        <taxon>Fungi</taxon>
        <taxon>Dikarya</taxon>
        <taxon>Ascomycota</taxon>
        <taxon>Pezizomycotina</taxon>
        <taxon>Leotiomycetes</taxon>
        <taxon>Helotiales</taxon>
        <taxon>Sclerotiniaceae</taxon>
        <taxon>Botrytis</taxon>
    </lineage>
</organism>
<dbReference type="SUPFAM" id="SSF50129">
    <property type="entry name" value="GroES-like"/>
    <property type="match status" value="1"/>
</dbReference>
<dbReference type="SUPFAM" id="SSF47336">
    <property type="entry name" value="ACP-like"/>
    <property type="match status" value="1"/>
</dbReference>
<dbReference type="InterPro" id="IPR014030">
    <property type="entry name" value="Ketoacyl_synth_N"/>
</dbReference>
<dbReference type="Pfam" id="PF14765">
    <property type="entry name" value="PS-DH"/>
    <property type="match status" value="1"/>
</dbReference>
<dbReference type="Pfam" id="PF00550">
    <property type="entry name" value="PP-binding"/>
    <property type="match status" value="1"/>
</dbReference>
<dbReference type="InterPro" id="IPR014043">
    <property type="entry name" value="Acyl_transferase_dom"/>
</dbReference>
<dbReference type="InterPro" id="IPR036736">
    <property type="entry name" value="ACP-like_sf"/>
</dbReference>
<dbReference type="CDD" id="cd00833">
    <property type="entry name" value="PKS"/>
    <property type="match status" value="1"/>
</dbReference>
<dbReference type="InterPro" id="IPR013154">
    <property type="entry name" value="ADH-like_N"/>
</dbReference>
<dbReference type="GO" id="GO:0016491">
    <property type="term" value="F:oxidoreductase activity"/>
    <property type="evidence" value="ECO:0007669"/>
    <property type="project" value="UniProtKB-KW"/>
</dbReference>
<dbReference type="InterPro" id="IPR014031">
    <property type="entry name" value="Ketoacyl_synth_C"/>
</dbReference>
<dbReference type="SUPFAM" id="SSF55048">
    <property type="entry name" value="Probable ACP-binding domain of malonyl-CoA ACP transacylase"/>
    <property type="match status" value="1"/>
</dbReference>
<dbReference type="CDD" id="cd05195">
    <property type="entry name" value="enoyl_red"/>
    <property type="match status" value="1"/>
</dbReference>
<dbReference type="Pfam" id="PF00698">
    <property type="entry name" value="Acyl_transf_1"/>
    <property type="match status" value="1"/>
</dbReference>
<dbReference type="SMART" id="SM00822">
    <property type="entry name" value="PKS_KR"/>
    <property type="match status" value="1"/>
</dbReference>
<keyword evidence="6" id="KW-0511">Multifunctional enzyme</keyword>
<feature type="region of interest" description="N-terminal hotdog fold" evidence="8">
    <location>
        <begin position="915"/>
        <end position="1048"/>
    </location>
</feature>
<dbReference type="STRING" id="87229.A0A4Z1KKK8"/>
<dbReference type="InterPro" id="IPR016039">
    <property type="entry name" value="Thiolase-like"/>
</dbReference>
<dbReference type="Gene3D" id="3.40.50.720">
    <property type="entry name" value="NAD(P)-binding Rossmann-like Domain"/>
    <property type="match status" value="2"/>
</dbReference>
<dbReference type="GO" id="GO:0004312">
    <property type="term" value="F:fatty acid synthase activity"/>
    <property type="evidence" value="ECO:0007669"/>
    <property type="project" value="TreeGrafter"/>
</dbReference>
<name>A0A4Z1KKK8_9HELO</name>
<evidence type="ECO:0000313" key="13">
    <source>
        <dbReference type="Proteomes" id="UP000297280"/>
    </source>
</evidence>
<dbReference type="InterPro" id="IPR011032">
    <property type="entry name" value="GroES-like_sf"/>
</dbReference>
<dbReference type="PANTHER" id="PTHR43775:SF50">
    <property type="entry name" value="HIGHLY REDUCING POLYKETIDE SYNTHASE SRDA"/>
    <property type="match status" value="1"/>
</dbReference>
<dbReference type="InterPro" id="IPR036291">
    <property type="entry name" value="NAD(P)-bd_dom_sf"/>
</dbReference>
<dbReference type="InterPro" id="IPR016035">
    <property type="entry name" value="Acyl_Trfase/lysoPLipase"/>
</dbReference>
<dbReference type="GO" id="GO:0004315">
    <property type="term" value="F:3-oxoacyl-[acyl-carrier-protein] synthase activity"/>
    <property type="evidence" value="ECO:0007669"/>
    <property type="project" value="InterPro"/>
</dbReference>
<dbReference type="InterPro" id="IPR009081">
    <property type="entry name" value="PP-bd_ACP"/>
</dbReference>
<dbReference type="SMART" id="SM00829">
    <property type="entry name" value="PKS_ER"/>
    <property type="match status" value="1"/>
</dbReference>
<feature type="domain" description="Carrier" evidence="9">
    <location>
        <begin position="2259"/>
        <end position="2337"/>
    </location>
</feature>
<keyword evidence="1" id="KW-0596">Phosphopantetheine</keyword>
<dbReference type="Gene3D" id="3.40.47.10">
    <property type="match status" value="1"/>
</dbReference>
<evidence type="ECO:0000256" key="3">
    <source>
        <dbReference type="ARBA" id="ARBA00022679"/>
    </source>
</evidence>
<dbReference type="InterPro" id="IPR057326">
    <property type="entry name" value="KR_dom"/>
</dbReference>
<dbReference type="InterPro" id="IPR032821">
    <property type="entry name" value="PKS_assoc"/>
</dbReference>
<dbReference type="InterPro" id="IPR001227">
    <property type="entry name" value="Ac_transferase_dom_sf"/>
</dbReference>
<evidence type="ECO:0000259" key="10">
    <source>
        <dbReference type="PROSITE" id="PS52004"/>
    </source>
</evidence>
<dbReference type="SUPFAM" id="SSF53901">
    <property type="entry name" value="Thiolase-like"/>
    <property type="match status" value="1"/>
</dbReference>
<evidence type="ECO:0000256" key="8">
    <source>
        <dbReference type="PROSITE-ProRule" id="PRU01363"/>
    </source>
</evidence>
<dbReference type="PROSITE" id="PS52019">
    <property type="entry name" value="PKS_MFAS_DH"/>
    <property type="match status" value="1"/>
</dbReference>
<dbReference type="Pfam" id="PF23114">
    <property type="entry name" value="NAD-bd_HRPKS_sdrA"/>
    <property type="match status" value="1"/>
</dbReference>
<keyword evidence="5" id="KW-0560">Oxidoreductase</keyword>
<dbReference type="PROSITE" id="PS00606">
    <property type="entry name" value="KS3_1"/>
    <property type="match status" value="1"/>
</dbReference>
<dbReference type="InterPro" id="IPR020841">
    <property type="entry name" value="PKS_Beta-ketoAc_synthase_dom"/>
</dbReference>
<dbReference type="Pfam" id="PF16197">
    <property type="entry name" value="KAsynt_C_assoc"/>
    <property type="match status" value="1"/>
</dbReference>
<dbReference type="InterPro" id="IPR013968">
    <property type="entry name" value="PKS_KR"/>
</dbReference>
<evidence type="ECO:0000256" key="6">
    <source>
        <dbReference type="ARBA" id="ARBA00023268"/>
    </source>
</evidence>
<dbReference type="InterPro" id="IPR049552">
    <property type="entry name" value="PKS_DH_N"/>
</dbReference>
<dbReference type="Pfam" id="PF13602">
    <property type="entry name" value="ADH_zinc_N_2"/>
    <property type="match status" value="1"/>
</dbReference>
<dbReference type="InterPro" id="IPR016036">
    <property type="entry name" value="Malonyl_transacylase_ACP-bd"/>
</dbReference>
<protein>
    <submittedName>
        <fullName evidence="12">Uncharacterized protein</fullName>
    </submittedName>
</protein>
<feature type="active site" description="Proton donor; for dehydratase activity" evidence="8">
    <location>
        <position position="1130"/>
    </location>
</feature>
<gene>
    <name evidence="12" type="ORF">BPOR_0334g00020</name>
</gene>
<evidence type="ECO:0000256" key="1">
    <source>
        <dbReference type="ARBA" id="ARBA00022450"/>
    </source>
</evidence>
<dbReference type="InterPro" id="IPR020807">
    <property type="entry name" value="PKS_DH"/>
</dbReference>
<keyword evidence="2" id="KW-0597">Phosphoprotein</keyword>
<evidence type="ECO:0000313" key="12">
    <source>
        <dbReference type="EMBL" id="TGO86108.1"/>
    </source>
</evidence>
<reference evidence="12 13" key="1">
    <citation type="submission" date="2017-12" db="EMBL/GenBank/DDBJ databases">
        <title>Comparative genomics of Botrytis spp.</title>
        <authorList>
            <person name="Valero-Jimenez C.A."/>
            <person name="Tapia P."/>
            <person name="Veloso J."/>
            <person name="Silva-Moreno E."/>
            <person name="Staats M."/>
            <person name="Valdes J.H."/>
            <person name="Van Kan J.A.L."/>
        </authorList>
    </citation>
    <scope>NUCLEOTIDE SEQUENCE [LARGE SCALE GENOMIC DNA]</scope>
    <source>
        <strain evidence="12 13">MUCL3349</strain>
    </source>
</reference>
<dbReference type="Gene3D" id="3.90.180.10">
    <property type="entry name" value="Medium-chain alcohol dehydrogenases, catalytic domain"/>
    <property type="match status" value="1"/>
</dbReference>
<dbReference type="Gene3D" id="3.40.366.10">
    <property type="entry name" value="Malonyl-Coenzyme A Acyl Carrier Protein, domain 2"/>
    <property type="match status" value="1"/>
</dbReference>
<dbReference type="SMART" id="SM00826">
    <property type="entry name" value="PKS_DH"/>
    <property type="match status" value="1"/>
</dbReference>
<feature type="region of interest" description="C-terminal hotdog fold" evidence="8">
    <location>
        <begin position="1062"/>
        <end position="1218"/>
    </location>
</feature>